<keyword evidence="1" id="KW-1133">Transmembrane helix</keyword>
<feature type="transmembrane region" description="Helical" evidence="1">
    <location>
        <begin position="20"/>
        <end position="42"/>
    </location>
</feature>
<keyword evidence="1" id="KW-0812">Transmembrane</keyword>
<dbReference type="EMBL" id="OZ034820">
    <property type="protein sequence ID" value="CAL1404275.1"/>
    <property type="molecule type" value="Genomic_DNA"/>
</dbReference>
<dbReference type="Proteomes" id="UP001497516">
    <property type="component" value="Chromosome 7"/>
</dbReference>
<keyword evidence="3" id="KW-1185">Reference proteome</keyword>
<accession>A0AAV2G3F4</accession>
<keyword evidence="1" id="KW-0472">Membrane</keyword>
<dbReference type="AlphaFoldDB" id="A0AAV2G3F4"/>
<organism evidence="2 3">
    <name type="scientific">Linum trigynum</name>
    <dbReference type="NCBI Taxonomy" id="586398"/>
    <lineage>
        <taxon>Eukaryota</taxon>
        <taxon>Viridiplantae</taxon>
        <taxon>Streptophyta</taxon>
        <taxon>Embryophyta</taxon>
        <taxon>Tracheophyta</taxon>
        <taxon>Spermatophyta</taxon>
        <taxon>Magnoliopsida</taxon>
        <taxon>eudicotyledons</taxon>
        <taxon>Gunneridae</taxon>
        <taxon>Pentapetalae</taxon>
        <taxon>rosids</taxon>
        <taxon>fabids</taxon>
        <taxon>Malpighiales</taxon>
        <taxon>Linaceae</taxon>
        <taxon>Linum</taxon>
    </lineage>
</organism>
<proteinExistence type="predicted"/>
<name>A0AAV2G3F4_9ROSI</name>
<sequence>MEFATQMLRYKLPSTLLSRGYFYGFTSTLNLEIIYLISFSCLNDYIGLKLICSYYCFVLIERGNVT</sequence>
<evidence type="ECO:0000256" key="1">
    <source>
        <dbReference type="SAM" id="Phobius"/>
    </source>
</evidence>
<protein>
    <submittedName>
        <fullName evidence="2">Uncharacterized protein</fullName>
    </submittedName>
</protein>
<evidence type="ECO:0000313" key="3">
    <source>
        <dbReference type="Proteomes" id="UP001497516"/>
    </source>
</evidence>
<evidence type="ECO:0000313" key="2">
    <source>
        <dbReference type="EMBL" id="CAL1404275.1"/>
    </source>
</evidence>
<reference evidence="2 3" key="1">
    <citation type="submission" date="2024-04" db="EMBL/GenBank/DDBJ databases">
        <authorList>
            <person name="Fracassetti M."/>
        </authorList>
    </citation>
    <scope>NUCLEOTIDE SEQUENCE [LARGE SCALE GENOMIC DNA]</scope>
</reference>
<gene>
    <name evidence="2" type="ORF">LTRI10_LOCUS44145</name>
</gene>